<gene>
    <name evidence="2" type="ORF">KHQ06_13435</name>
</gene>
<evidence type="ECO:0000313" key="2">
    <source>
        <dbReference type="EMBL" id="QVI23734.1"/>
    </source>
</evidence>
<proteinExistence type="predicted"/>
<reference evidence="2 3" key="1">
    <citation type="submission" date="2021-04" db="EMBL/GenBank/DDBJ databases">
        <title>Nocardia tengchongensis.</title>
        <authorList>
            <person name="Zhuang k."/>
            <person name="Ran Y."/>
            <person name="Li W."/>
        </authorList>
    </citation>
    <scope>NUCLEOTIDE SEQUENCE [LARGE SCALE GENOMIC DNA]</scope>
    <source>
        <strain evidence="2 3">CFH S0057</strain>
    </source>
</reference>
<evidence type="ECO:0000256" key="1">
    <source>
        <dbReference type="SAM" id="MobiDB-lite"/>
    </source>
</evidence>
<organism evidence="2 3">
    <name type="scientific">Nocardia tengchongensis</name>
    <dbReference type="NCBI Taxonomy" id="2055889"/>
    <lineage>
        <taxon>Bacteria</taxon>
        <taxon>Bacillati</taxon>
        <taxon>Actinomycetota</taxon>
        <taxon>Actinomycetes</taxon>
        <taxon>Mycobacteriales</taxon>
        <taxon>Nocardiaceae</taxon>
        <taxon>Nocardia</taxon>
    </lineage>
</organism>
<feature type="region of interest" description="Disordered" evidence="1">
    <location>
        <begin position="104"/>
        <end position="125"/>
    </location>
</feature>
<sequence length="125" mass="13015">MNNNACIASTGISAGRVSMTSVMSVAPVSLGILASQGIRLSGMGGDLGLQVFASKAQADQQIVIKQDKPKGYWFPAAAVVDNNAVAVETVTGATGSERPVHLLAARPNTTDPASVNRSRHRSRLR</sequence>
<dbReference type="Proteomes" id="UP000683310">
    <property type="component" value="Chromosome"/>
</dbReference>
<feature type="compositionally biased region" description="Polar residues" evidence="1">
    <location>
        <begin position="107"/>
        <end position="116"/>
    </location>
</feature>
<evidence type="ECO:0000313" key="3">
    <source>
        <dbReference type="Proteomes" id="UP000683310"/>
    </source>
</evidence>
<accession>A0ABX8CV05</accession>
<name>A0ABX8CV05_9NOCA</name>
<dbReference type="EMBL" id="CP074371">
    <property type="protein sequence ID" value="QVI23734.1"/>
    <property type="molecule type" value="Genomic_DNA"/>
</dbReference>
<protein>
    <submittedName>
        <fullName evidence="2">Uncharacterized protein</fullName>
    </submittedName>
</protein>
<keyword evidence="3" id="KW-1185">Reference proteome</keyword>
<dbReference type="RefSeq" id="WP_213559802.1">
    <property type="nucleotide sequence ID" value="NZ_JBHXAJ010000001.1"/>
</dbReference>